<dbReference type="InterPro" id="IPR036188">
    <property type="entry name" value="FAD/NAD-bd_sf"/>
</dbReference>
<dbReference type="PANTHER" id="PTHR43476:SF3">
    <property type="entry name" value="FAD-BINDING MONOOXYGENASE"/>
    <property type="match status" value="1"/>
</dbReference>
<feature type="domain" description="FAD-binding" evidence="2">
    <location>
        <begin position="10"/>
        <end position="349"/>
    </location>
</feature>
<proteinExistence type="predicted"/>
<accession>A0A7W6K3E8</accession>
<reference evidence="3 4" key="1">
    <citation type="submission" date="2020-08" db="EMBL/GenBank/DDBJ databases">
        <title>Genomic Encyclopedia of Type Strains, Phase IV (KMG-IV): sequencing the most valuable type-strain genomes for metagenomic binning, comparative biology and taxonomic classification.</title>
        <authorList>
            <person name="Goeker M."/>
        </authorList>
    </citation>
    <scope>NUCLEOTIDE SEQUENCE [LARGE SCALE GENOMIC DNA]</scope>
    <source>
        <strain evidence="3 4">DSM 26385</strain>
    </source>
</reference>
<dbReference type="GO" id="GO:0008688">
    <property type="term" value="F:3-(3-hydroxyphenyl)propionate hydroxylase activity"/>
    <property type="evidence" value="ECO:0007669"/>
    <property type="project" value="UniProtKB-EC"/>
</dbReference>
<keyword evidence="4" id="KW-1185">Reference proteome</keyword>
<dbReference type="Gene3D" id="3.50.50.60">
    <property type="entry name" value="FAD/NAD(P)-binding domain"/>
    <property type="match status" value="1"/>
</dbReference>
<sequence length="508" mass="55807">MTTRNHDTWDVAIIGYGPTGATLANLLGQSGLRVLVLEREAAAYHLPRAVHFDAEVMRVFQTIGLADEVEPTTMYHPGMRFVDAGGNLLLDWPRPLEAGPQGWKAGYRFHQPDLERILRDGVGRFPNVDVRTRCEVFAIEDQGSHVELRYENMARGKVERVQATYVVGCDGARSLVRRYIETGMEDCGFHERWLVIDLILKQPKPELGDFSIQYCNPARPATYVPVPGMRRRWEITVLPHEDSISIATPERVWELLADWITPDEAFLERTAVYTFHSLIADKWRSGRLLLAGDSCHQTPPFMGQGMCAGIRDAVNLGWKLAFAVKDGDSEALLESYASERRPNVTEYIRTAVRLGGLINTCGTQEALATAMRSEAGGPALMKSLTVGLGEGLGSGPHAGMLFPQPRLGNGALMDDVIGYAPVLIIDADQKATFDAPAGLTVLTTDDLADGKALLNTYDAVAILVRPDRYILTTARDAVDLPNIIQAATTLFGPRGLAPTMPKQEKISA</sequence>
<dbReference type="AlphaFoldDB" id="A0A7W6K3E8"/>
<dbReference type="PANTHER" id="PTHR43476">
    <property type="entry name" value="3-(3-HYDROXY-PHENYL)PROPIONATE/3-HYDROXYCINNAMIC ACID HYDROXYLASE"/>
    <property type="match status" value="1"/>
</dbReference>
<dbReference type="Pfam" id="PF01494">
    <property type="entry name" value="FAD_binding_3"/>
    <property type="match status" value="1"/>
</dbReference>
<dbReference type="GO" id="GO:0071949">
    <property type="term" value="F:FAD binding"/>
    <property type="evidence" value="ECO:0007669"/>
    <property type="project" value="InterPro"/>
</dbReference>
<dbReference type="NCBIfam" id="NF004829">
    <property type="entry name" value="PRK06183.1-3"/>
    <property type="match status" value="1"/>
</dbReference>
<dbReference type="GO" id="GO:0019622">
    <property type="term" value="P:3-(3-hydroxy)phenylpropionate catabolic process"/>
    <property type="evidence" value="ECO:0007669"/>
    <property type="project" value="TreeGrafter"/>
</dbReference>
<evidence type="ECO:0000259" key="2">
    <source>
        <dbReference type="Pfam" id="PF01494"/>
    </source>
</evidence>
<dbReference type="Gene3D" id="3.30.70.2450">
    <property type="match status" value="1"/>
</dbReference>
<dbReference type="SUPFAM" id="SSF51905">
    <property type="entry name" value="FAD/NAD(P)-binding domain"/>
    <property type="match status" value="1"/>
</dbReference>
<protein>
    <submittedName>
        <fullName evidence="3">3-(3-hydroxy-phenyl)propionate hydroxylase</fullName>
        <ecNumber evidence="3">1.14.13.127</ecNumber>
    </submittedName>
</protein>
<dbReference type="RefSeq" id="WP_183793556.1">
    <property type="nucleotide sequence ID" value="NZ_JACIDU010000012.1"/>
</dbReference>
<dbReference type="InterPro" id="IPR002938">
    <property type="entry name" value="FAD-bd"/>
</dbReference>
<dbReference type="Proteomes" id="UP000584824">
    <property type="component" value="Unassembled WGS sequence"/>
</dbReference>
<dbReference type="InterPro" id="IPR050631">
    <property type="entry name" value="PheA/TfdB_FAD_monoxygenase"/>
</dbReference>
<comment type="caution">
    <text evidence="3">The sequence shown here is derived from an EMBL/GenBank/DDBJ whole genome shotgun (WGS) entry which is preliminary data.</text>
</comment>
<evidence type="ECO:0000256" key="1">
    <source>
        <dbReference type="ARBA" id="ARBA00023002"/>
    </source>
</evidence>
<dbReference type="EMBL" id="JACIDU010000012">
    <property type="protein sequence ID" value="MBB4104474.1"/>
    <property type="molecule type" value="Genomic_DNA"/>
</dbReference>
<name>A0A7W6K3E8_9HYPH</name>
<keyword evidence="1 3" id="KW-0560">Oxidoreductase</keyword>
<gene>
    <name evidence="3" type="ORF">GGQ66_003051</name>
</gene>
<evidence type="ECO:0000313" key="3">
    <source>
        <dbReference type="EMBL" id="MBB4104474.1"/>
    </source>
</evidence>
<evidence type="ECO:0000313" key="4">
    <source>
        <dbReference type="Proteomes" id="UP000584824"/>
    </source>
</evidence>
<dbReference type="EC" id="1.14.13.127" evidence="3"/>
<organism evidence="3 4">
    <name type="scientific">Allorhizobium borbori</name>
    <dbReference type="NCBI Taxonomy" id="485907"/>
    <lineage>
        <taxon>Bacteria</taxon>
        <taxon>Pseudomonadati</taxon>
        <taxon>Pseudomonadota</taxon>
        <taxon>Alphaproteobacteria</taxon>
        <taxon>Hyphomicrobiales</taxon>
        <taxon>Rhizobiaceae</taxon>
        <taxon>Rhizobium/Agrobacterium group</taxon>
        <taxon>Allorhizobium</taxon>
    </lineage>
</organism>
<dbReference type="PRINTS" id="PR00420">
    <property type="entry name" value="RNGMNOXGNASE"/>
</dbReference>